<feature type="region of interest" description="Disordered" evidence="1">
    <location>
        <begin position="1"/>
        <end position="55"/>
    </location>
</feature>
<feature type="compositionally biased region" description="Low complexity" evidence="1">
    <location>
        <begin position="45"/>
        <end position="55"/>
    </location>
</feature>
<sequence length="102" mass="10445">MASNASTFSDDSFETTLPIRNAGPPPPPPLSLQEKAAERPGLQRSTSQLFASSSSSLVAAEPVVLDYTLHDTAGATASVVELSDDVLTPPAEASMEMLGGAA</sequence>
<accession>A0A4V5N8P3</accession>
<dbReference type="Proteomes" id="UP000309340">
    <property type="component" value="Unassembled WGS sequence"/>
</dbReference>
<proteinExistence type="predicted"/>
<name>A0A4V5N8P3_9PEZI</name>
<gene>
    <name evidence="2" type="ORF">B0A55_13742</name>
</gene>
<dbReference type="OrthoDB" id="6375174at2759"/>
<comment type="caution">
    <text evidence="2">The sequence shown here is derived from an EMBL/GenBank/DDBJ whole genome shotgun (WGS) entry which is preliminary data.</text>
</comment>
<organism evidence="2 3">
    <name type="scientific">Friedmanniomyces simplex</name>
    <dbReference type="NCBI Taxonomy" id="329884"/>
    <lineage>
        <taxon>Eukaryota</taxon>
        <taxon>Fungi</taxon>
        <taxon>Dikarya</taxon>
        <taxon>Ascomycota</taxon>
        <taxon>Pezizomycotina</taxon>
        <taxon>Dothideomycetes</taxon>
        <taxon>Dothideomycetidae</taxon>
        <taxon>Mycosphaerellales</taxon>
        <taxon>Teratosphaeriaceae</taxon>
        <taxon>Friedmanniomyces</taxon>
    </lineage>
</organism>
<evidence type="ECO:0000256" key="1">
    <source>
        <dbReference type="SAM" id="MobiDB-lite"/>
    </source>
</evidence>
<evidence type="ECO:0000313" key="3">
    <source>
        <dbReference type="Proteomes" id="UP000309340"/>
    </source>
</evidence>
<protein>
    <submittedName>
        <fullName evidence="2">Uncharacterized protein</fullName>
    </submittedName>
</protein>
<evidence type="ECO:0000313" key="2">
    <source>
        <dbReference type="EMBL" id="TKA43449.1"/>
    </source>
</evidence>
<dbReference type="EMBL" id="NAJQ01002430">
    <property type="protein sequence ID" value="TKA43449.1"/>
    <property type="molecule type" value="Genomic_DNA"/>
</dbReference>
<dbReference type="AlphaFoldDB" id="A0A4V5N8P3"/>
<reference evidence="2 3" key="1">
    <citation type="submission" date="2017-03" db="EMBL/GenBank/DDBJ databases">
        <title>Genomes of endolithic fungi from Antarctica.</title>
        <authorList>
            <person name="Coleine C."/>
            <person name="Masonjones S."/>
            <person name="Stajich J.E."/>
        </authorList>
    </citation>
    <scope>NUCLEOTIDE SEQUENCE [LARGE SCALE GENOMIC DNA]</scope>
    <source>
        <strain evidence="2 3">CCFEE 5184</strain>
    </source>
</reference>
<keyword evidence="3" id="KW-1185">Reference proteome</keyword>
<feature type="compositionally biased region" description="Polar residues" evidence="1">
    <location>
        <begin position="1"/>
        <end position="10"/>
    </location>
</feature>